<accession>A0A1I0AHX7</accession>
<dbReference type="SUPFAM" id="SSF46565">
    <property type="entry name" value="Chaperone J-domain"/>
    <property type="match status" value="1"/>
</dbReference>
<dbReference type="AlphaFoldDB" id="A0A1I0AHX7"/>
<keyword evidence="2" id="KW-0472">Membrane</keyword>
<evidence type="ECO:0000256" key="2">
    <source>
        <dbReference type="SAM" id="Phobius"/>
    </source>
</evidence>
<organism evidence="4 5">
    <name type="scientific">Pseudomonas graminis</name>
    <dbReference type="NCBI Taxonomy" id="158627"/>
    <lineage>
        <taxon>Bacteria</taxon>
        <taxon>Pseudomonadati</taxon>
        <taxon>Pseudomonadota</taxon>
        <taxon>Gammaproteobacteria</taxon>
        <taxon>Pseudomonadales</taxon>
        <taxon>Pseudomonadaceae</taxon>
        <taxon>Pseudomonas</taxon>
    </lineage>
</organism>
<keyword evidence="2" id="KW-1133">Transmembrane helix</keyword>
<name>A0A1I0AHX7_9PSED</name>
<dbReference type="InterPro" id="IPR001623">
    <property type="entry name" value="DnaJ_domain"/>
</dbReference>
<proteinExistence type="predicted"/>
<reference evidence="4 5" key="1">
    <citation type="submission" date="2016-10" db="EMBL/GenBank/DDBJ databases">
        <authorList>
            <person name="de Groot N.N."/>
        </authorList>
    </citation>
    <scope>NUCLEOTIDE SEQUENCE [LARGE SCALE GENOMIC DNA]</scope>
    <source>
        <strain evidence="4 5">DSM 11363</strain>
    </source>
</reference>
<evidence type="ECO:0000256" key="1">
    <source>
        <dbReference type="ARBA" id="ARBA00023186"/>
    </source>
</evidence>
<evidence type="ECO:0000313" key="5">
    <source>
        <dbReference type="Proteomes" id="UP000182332"/>
    </source>
</evidence>
<feature type="transmembrane region" description="Helical" evidence="2">
    <location>
        <begin position="454"/>
        <end position="475"/>
    </location>
</feature>
<feature type="transmembrane region" description="Helical" evidence="2">
    <location>
        <begin position="496"/>
        <end position="520"/>
    </location>
</feature>
<dbReference type="PROSITE" id="PS50076">
    <property type="entry name" value="DNAJ_2"/>
    <property type="match status" value="1"/>
</dbReference>
<feature type="domain" description="J" evidence="3">
    <location>
        <begin position="6"/>
        <end position="57"/>
    </location>
</feature>
<keyword evidence="1" id="KW-0143">Chaperone</keyword>
<evidence type="ECO:0000259" key="3">
    <source>
        <dbReference type="PROSITE" id="PS50076"/>
    </source>
</evidence>
<keyword evidence="2" id="KW-0812">Transmembrane</keyword>
<sequence>MDTTFDCWKILDLPARSDERSVKRQYARLLKVTRPDEDPVAFQQLREAYERALQLAREGPEDCADGAAMKETLAAPLVARPAPFAGPVVRSAHELAADLLQRFDDNTVDDCWNEAIAKGIEANFEALLFVRCVNAPDAHPNLLRWGLETRQWLTPWQQVRPRHSDQEQLGHLLSMGLYRRLEQHMAAGDETRFIECLERHSRQGWLGDLARRQTLQKQVLDLFLEHKNWSPALLQQVRRLFDWAAAEAAVPIIDEQWHALLWRCEEKKWLDELRALARQGDQHPDPGATAAALFLTGSSGERLQARTATFTEADWQACEQLSEDFTKRFPDWPKRFPDHNPWFWKALVGHESPQHVMKRACAGMTITLGLGMMDRLQPDELPVMVIMSPLLILLGVLAAYMGKWLLEHWVTFTESFYDIDQRVSAWCARHQLTRDRRYLVIRNSVPMFVVAFTLWKWLGLLGVVTYVITLLLGKLPTRRAAPLDRQYRWRRPLQAIYRIAGLSPLQWLFGVVMVVVIVYVQQNMPGTLLTQGS</sequence>
<evidence type="ECO:0000313" key="4">
    <source>
        <dbReference type="EMBL" id="SES93907.1"/>
    </source>
</evidence>
<dbReference type="InterPro" id="IPR036869">
    <property type="entry name" value="J_dom_sf"/>
</dbReference>
<dbReference type="RefSeq" id="WP_074885424.1">
    <property type="nucleotide sequence ID" value="NZ_FOHW01000004.1"/>
</dbReference>
<gene>
    <name evidence="4" type="ORF">SAMN05216197_10420</name>
</gene>
<feature type="transmembrane region" description="Helical" evidence="2">
    <location>
        <begin position="381"/>
        <end position="401"/>
    </location>
</feature>
<dbReference type="EMBL" id="FOHW01000004">
    <property type="protein sequence ID" value="SES93907.1"/>
    <property type="molecule type" value="Genomic_DNA"/>
</dbReference>
<dbReference type="OrthoDB" id="5524449at2"/>
<protein>
    <recommendedName>
        <fullName evidence="3">J domain-containing protein</fullName>
    </recommendedName>
</protein>
<dbReference type="Proteomes" id="UP000182332">
    <property type="component" value="Unassembled WGS sequence"/>
</dbReference>